<evidence type="ECO:0000313" key="2">
    <source>
        <dbReference type="EMBL" id="KYC51741.1"/>
    </source>
</evidence>
<protein>
    <recommendedName>
        <fullName evidence="1">Gins51 C-terminal domain-containing protein</fullName>
    </recommendedName>
</protein>
<organism evidence="2 3">
    <name type="scientific">Candidatus Methanofastidiosum methylothiophilum</name>
    <dbReference type="NCBI Taxonomy" id="1705564"/>
    <lineage>
        <taxon>Archaea</taxon>
        <taxon>Methanobacteriati</taxon>
        <taxon>Methanobacteriota</taxon>
        <taxon>Stenosarchaea group</taxon>
        <taxon>Candidatus Methanofastidiosia</taxon>
        <taxon>Candidatus Methanofastidiosales</taxon>
        <taxon>Candidatus Methanofastidiosaceae</taxon>
        <taxon>Candidatus Methanofastidiosum</taxon>
    </lineage>
</organism>
<dbReference type="CDD" id="cd21695">
    <property type="entry name" value="GINS_B_archaea_Gins51"/>
    <property type="match status" value="1"/>
</dbReference>
<reference evidence="2 3" key="1">
    <citation type="journal article" date="2016" name="ISME J.">
        <title>Chasing the elusive Euryarchaeota class WSA2: genomes reveal a uniquely fastidious methyl-reducing methanogen.</title>
        <authorList>
            <person name="Nobu M.K."/>
            <person name="Narihiro T."/>
            <person name="Kuroda K."/>
            <person name="Mei R."/>
            <person name="Liu W.T."/>
        </authorList>
    </citation>
    <scope>NUCLEOTIDE SEQUENCE [LARGE SCALE GENOMIC DNA]</scope>
    <source>
        <strain evidence="2">U1lsi0528_Bin055</strain>
    </source>
</reference>
<feature type="domain" description="Gins51 C-terminal" evidence="1">
    <location>
        <begin position="127"/>
        <end position="171"/>
    </location>
</feature>
<dbReference type="Gene3D" id="3.40.5.50">
    <property type="match status" value="1"/>
</dbReference>
<dbReference type="EMBL" id="LNGC01000048">
    <property type="protein sequence ID" value="KYC51741.1"/>
    <property type="molecule type" value="Genomic_DNA"/>
</dbReference>
<sequence>MRLNMGKYNDDPLNIFRKEYLKNGTLGSNGEDNKDIIDLLSQTFDEGSLEGKIKKAKSEYTKVQFENFCKKRFRSIVDKSIENVELGNELENRISKALQDLLNEYRNNILSVNISPNERREKVFKEVKLSQDVPEFIGEDMRSYGPYKKGEIISIPLRNAEILIREKVAER</sequence>
<dbReference type="Proteomes" id="UP000075398">
    <property type="component" value="Unassembled WGS sequence"/>
</dbReference>
<proteinExistence type="predicted"/>
<evidence type="ECO:0000313" key="3">
    <source>
        <dbReference type="Proteomes" id="UP000075398"/>
    </source>
</evidence>
<dbReference type="InterPro" id="IPR054314">
    <property type="entry name" value="Gins51_C"/>
</dbReference>
<name>A0A150J3F1_9EURY</name>
<dbReference type="Pfam" id="PF22090">
    <property type="entry name" value="Gins51_C"/>
    <property type="match status" value="1"/>
</dbReference>
<accession>A0A150J3F1</accession>
<comment type="caution">
    <text evidence="2">The sequence shown here is derived from an EMBL/GenBank/DDBJ whole genome shotgun (WGS) entry which is preliminary data.</text>
</comment>
<dbReference type="AlphaFoldDB" id="A0A150J3F1"/>
<evidence type="ECO:0000259" key="1">
    <source>
        <dbReference type="Pfam" id="PF22090"/>
    </source>
</evidence>
<gene>
    <name evidence="2" type="ORF">AMQ22_01181</name>
</gene>